<evidence type="ECO:0000313" key="3">
    <source>
        <dbReference type="Proteomes" id="UP000053719"/>
    </source>
</evidence>
<proteinExistence type="predicted"/>
<protein>
    <submittedName>
        <fullName evidence="2">Uncharacterized protein</fullName>
    </submittedName>
</protein>
<comment type="caution">
    <text evidence="2">The sequence shown here is derived from an EMBL/GenBank/DDBJ whole genome shotgun (WGS) entry which is preliminary data.</text>
</comment>
<reference evidence="3" key="1">
    <citation type="submission" date="2015-10" db="EMBL/GenBank/DDBJ databases">
        <title>Draft Genome Sequences of 11 Lactococcus lactis subspecies cremoris strains.</title>
        <authorList>
            <person name="Wels M."/>
            <person name="Backus L."/>
            <person name="Boekhorst J."/>
            <person name="Dijkstra A."/>
            <person name="Beerthuizen M."/>
            <person name="Kelly W."/>
            <person name="Siezen R."/>
            <person name="Bachmann H."/>
            <person name="Van Hijum S."/>
        </authorList>
    </citation>
    <scope>NUCLEOTIDE SEQUENCE [LARGE SCALE GENOMIC DNA]</scope>
    <source>
        <strain evidence="3">M20</strain>
    </source>
</reference>
<name>A0A0V8E5K2_LACLL</name>
<feature type="region of interest" description="Disordered" evidence="1">
    <location>
        <begin position="501"/>
        <end position="542"/>
    </location>
</feature>
<evidence type="ECO:0000313" key="2">
    <source>
        <dbReference type="EMBL" id="KSU20937.1"/>
    </source>
</evidence>
<gene>
    <name evidence="2" type="ORF">M20_1271</name>
</gene>
<dbReference type="Proteomes" id="UP000053719">
    <property type="component" value="Unassembled WGS sequence"/>
</dbReference>
<organism evidence="2 3">
    <name type="scientific">Lactococcus lactis subsp. lactis</name>
    <name type="common">Streptococcus lactis</name>
    <dbReference type="NCBI Taxonomy" id="1360"/>
    <lineage>
        <taxon>Bacteria</taxon>
        <taxon>Bacillati</taxon>
        <taxon>Bacillota</taxon>
        <taxon>Bacilli</taxon>
        <taxon>Lactobacillales</taxon>
        <taxon>Streptococcaceae</taxon>
        <taxon>Lactococcus</taxon>
    </lineage>
</organism>
<evidence type="ECO:0000256" key="1">
    <source>
        <dbReference type="SAM" id="MobiDB-lite"/>
    </source>
</evidence>
<dbReference type="EMBL" id="LKLU01000073">
    <property type="protein sequence ID" value="KSU20937.1"/>
    <property type="molecule type" value="Genomic_DNA"/>
</dbReference>
<dbReference type="PATRIC" id="fig|1360.114.peg.1664"/>
<dbReference type="AlphaFoldDB" id="A0A0V8E5K2"/>
<sequence length="542" mass="63090">MDNQNNSQFFPDNYDRNTLGLKKKLVRKYNVKTDFSALDISKNAYVIYDWLSERNVENPNASSVYFFDYAAQTLGIPYQLLTESYFTQTQLTEEELFKHSTKFNAKLNEMNRTKPPSSKIEVPNFNEKIEEYFNQKQISELLKQLSIPGTNLSKSNLKRYNLNWLLSDIIKSVWKNITVNSSSEEQETLKLYFRKYFYKDKQEYSKQFLSVTKDKLTSLIQKEEVQKLEPDPELIKLLSQEKIDTDSLNKYIKQKQSSLRSLSYYKQFLVHLSHAFYLSPQNIFLLTGQLPTYSVVKTPLEWKYCEQEINQDAQPIFLFGDDKKSVIPFFDFKDTSGEMILSEATFDTRELIHDLKKTYQIDVNFSEYLGNVTHQIMGDHTLMVSASLNESFSFQEIIVGSTGILYKNLSEIEKASVNFCILKSFGIDYQALDEIYKTTDQKKVNIEESLNKIQACVDQFQTQISTEYVINKVETEFASFEEEIRISKEMEGNALSNMQTVKQEKAENKNQDSPTNITDIGSIIDLELTKENNSTDEEDDKK</sequence>
<dbReference type="RefSeq" id="WP_058211753.1">
    <property type="nucleotide sequence ID" value="NZ_LKLU01000073.1"/>
</dbReference>
<accession>A0A0V8E5K2</accession>